<feature type="transmembrane region" description="Helical" evidence="1">
    <location>
        <begin position="71"/>
        <end position="88"/>
    </location>
</feature>
<sequence length="99" mass="11846">MTFIFCITLIFTQLFSRLIVEDINPFFILYDDWKRTKRVFILIHLLILIILNIIMKLVIGHTSFSSAVCHLLWIVCYGPMTLDWWIAFNHGLYDGFEFR</sequence>
<accession>A0A1I7THE2</accession>
<dbReference type="Proteomes" id="UP000095282">
    <property type="component" value="Unplaced"/>
</dbReference>
<name>A0A1I7THE2_9PELO</name>
<evidence type="ECO:0000313" key="3">
    <source>
        <dbReference type="WBParaSite" id="Csp11.Scaffold614.g5956.t1"/>
    </source>
</evidence>
<dbReference type="AlphaFoldDB" id="A0A1I7THE2"/>
<evidence type="ECO:0000256" key="1">
    <source>
        <dbReference type="SAM" id="Phobius"/>
    </source>
</evidence>
<evidence type="ECO:0000313" key="2">
    <source>
        <dbReference type="Proteomes" id="UP000095282"/>
    </source>
</evidence>
<organism evidence="2 3">
    <name type="scientific">Caenorhabditis tropicalis</name>
    <dbReference type="NCBI Taxonomy" id="1561998"/>
    <lineage>
        <taxon>Eukaryota</taxon>
        <taxon>Metazoa</taxon>
        <taxon>Ecdysozoa</taxon>
        <taxon>Nematoda</taxon>
        <taxon>Chromadorea</taxon>
        <taxon>Rhabditida</taxon>
        <taxon>Rhabditina</taxon>
        <taxon>Rhabditomorpha</taxon>
        <taxon>Rhabditoidea</taxon>
        <taxon>Rhabditidae</taxon>
        <taxon>Peloderinae</taxon>
        <taxon>Caenorhabditis</taxon>
    </lineage>
</organism>
<reference evidence="3" key="1">
    <citation type="submission" date="2016-11" db="UniProtKB">
        <authorList>
            <consortium name="WormBaseParasite"/>
        </authorList>
    </citation>
    <scope>IDENTIFICATION</scope>
</reference>
<keyword evidence="1" id="KW-1133">Transmembrane helix</keyword>
<feature type="transmembrane region" description="Helical" evidence="1">
    <location>
        <begin position="40"/>
        <end position="59"/>
    </location>
</feature>
<keyword evidence="1" id="KW-0472">Membrane</keyword>
<keyword evidence="1" id="KW-0812">Transmembrane</keyword>
<keyword evidence="2" id="KW-1185">Reference proteome</keyword>
<dbReference type="WBParaSite" id="Csp11.Scaffold614.g5956.t1">
    <property type="protein sequence ID" value="Csp11.Scaffold614.g5956.t1"/>
    <property type="gene ID" value="Csp11.Scaffold614.g5956"/>
</dbReference>
<protein>
    <submittedName>
        <fullName evidence="3">Uncharacterized protein</fullName>
    </submittedName>
</protein>
<proteinExistence type="predicted"/>